<evidence type="ECO:0000313" key="3">
    <source>
        <dbReference type="Proteomes" id="UP001178461"/>
    </source>
</evidence>
<keyword evidence="3" id="KW-1185">Reference proteome</keyword>
<organism evidence="2 3">
    <name type="scientific">Podarcis lilfordi</name>
    <name type="common">Lilford's wall lizard</name>
    <dbReference type="NCBI Taxonomy" id="74358"/>
    <lineage>
        <taxon>Eukaryota</taxon>
        <taxon>Metazoa</taxon>
        <taxon>Chordata</taxon>
        <taxon>Craniata</taxon>
        <taxon>Vertebrata</taxon>
        <taxon>Euteleostomi</taxon>
        <taxon>Lepidosauria</taxon>
        <taxon>Squamata</taxon>
        <taxon>Bifurcata</taxon>
        <taxon>Unidentata</taxon>
        <taxon>Episquamata</taxon>
        <taxon>Laterata</taxon>
        <taxon>Lacertibaenia</taxon>
        <taxon>Lacertidae</taxon>
        <taxon>Podarcis</taxon>
    </lineage>
</organism>
<reference evidence="2" key="1">
    <citation type="submission" date="2022-12" db="EMBL/GenBank/DDBJ databases">
        <authorList>
            <person name="Alioto T."/>
            <person name="Alioto T."/>
            <person name="Gomez Garrido J."/>
        </authorList>
    </citation>
    <scope>NUCLEOTIDE SEQUENCE</scope>
</reference>
<accession>A0AA35KF36</accession>
<dbReference type="AlphaFoldDB" id="A0AA35KF36"/>
<dbReference type="EMBL" id="OX395131">
    <property type="protein sequence ID" value="CAI5776386.1"/>
    <property type="molecule type" value="Genomic_DNA"/>
</dbReference>
<sequence>MRVNKLKLSAEQTTRPDGWEIASEGADAGRGMRSIPGSEAGSKSRASFADSIGGAASGMSSVIGGFFGGSSGNSAQPEGDSGTTNSQPDAMYLIVKVDLVSSGPVTISTLNQPLLKEVQQMLAGFLKGTFHLTWVTYKENK</sequence>
<dbReference type="Proteomes" id="UP001178461">
    <property type="component" value="Chromosome 6"/>
</dbReference>
<evidence type="ECO:0000313" key="2">
    <source>
        <dbReference type="EMBL" id="CAI5776386.1"/>
    </source>
</evidence>
<gene>
    <name evidence="2" type="ORF">PODLI_1B029704</name>
</gene>
<proteinExistence type="predicted"/>
<feature type="region of interest" description="Disordered" evidence="1">
    <location>
        <begin position="1"/>
        <end position="46"/>
    </location>
</feature>
<protein>
    <submittedName>
        <fullName evidence="2">Uncharacterized protein</fullName>
    </submittedName>
</protein>
<feature type="region of interest" description="Disordered" evidence="1">
    <location>
        <begin position="67"/>
        <end position="87"/>
    </location>
</feature>
<name>A0AA35KF36_9SAUR</name>
<evidence type="ECO:0000256" key="1">
    <source>
        <dbReference type="SAM" id="MobiDB-lite"/>
    </source>
</evidence>